<dbReference type="Gene3D" id="3.30.70.270">
    <property type="match status" value="1"/>
</dbReference>
<evidence type="ECO:0000256" key="5">
    <source>
        <dbReference type="ARBA" id="ARBA00023136"/>
    </source>
</evidence>
<sequence>MKGLSIIPAIIGFLVAILGTVVIVGWCIEAHKLIRLHDNFSPMQFNTALCHIFAGLALAFLTLHQKSLSCLFGLLLLFIAGFTLSEYIFQFNKGIDEIFMKSYISLSNQFPGRMAPNTALSFTLFAISILLLLWNDPRRRLKLQVGMNLLIISIGILAILGYFTNYATNYGIGQWVQMAVHTAVGLILLSTGLIFYLYTDRGLSYLSLIPLIITFVLLNLTFLSWQQIKKNQELYLNSLLYEKITNVRTLLRTYMVERVAAFSRISNRWLSQEGGTPRQVWESDVLRYIKDQPGYVAIGWVDSHYIVRWVMPKENNEYLVGYNLYLDATQRNVIEQSMKKQEAHLSDQVDLMQGGKGIFLFSPLYRNNQFQGFMIGIMNSQQLFASFIKNIGIAGVNLAIKDTSGHLYSNTKHFNDVTDSAFQRWTKTAIINLYGQNWYIILEPTYEFYHVVISPVLPASTFILGVLVAILAGILTESLLSIRKLQIVAGNANERLQGIIEGSSDYIAAIDLDYNFIVFNTMYHNEVYRLFRIDLKPGMNFSVLAARMSAANRKKTEYLWRKALEGKAYTVIEAFGEKLNSSLHYEIHYNPIFDTEGKLIGASHIATNINERIENEHKLMLYRQELESLVNNLEVQNKSLSLLKEFSSMLQANDSMEQANEIISSYSKKLFGNSSGKLYFIASDDPGCAKATVTWGEPISTVDSFEIDNCLSSLRHQLYHADNTAEDMLCKHVSQCQTIPASYICAPLLVKNEMMGVVYIELGENSLHLQNEISFVQIVCEQIALNLYSIRLKEYLRVQSIRDPLTGLYNRRYFEECIQKEIMLATRYSRSFAVILLDIDHFKMINDTYGHLSGDKALCKLAELLRTELRESDLVARWGGEEFIFIMKGVSLEKIQAKAEKLRQLVENLKIKIDKSHMSFTVSIGIAEFDPAFDKNRLIEKADEALYQAKNTGRNKVVLLS</sequence>
<evidence type="ECO:0000259" key="8">
    <source>
        <dbReference type="PROSITE" id="PS50839"/>
    </source>
</evidence>
<keyword evidence="5 7" id="KW-0472">Membrane</keyword>
<feature type="transmembrane region" description="Helical" evidence="7">
    <location>
        <begin position="71"/>
        <end position="89"/>
    </location>
</feature>
<dbReference type="SUPFAM" id="SSF55781">
    <property type="entry name" value="GAF domain-like"/>
    <property type="match status" value="1"/>
</dbReference>
<evidence type="ECO:0000256" key="1">
    <source>
        <dbReference type="ARBA" id="ARBA00004370"/>
    </source>
</evidence>
<dbReference type="SUPFAM" id="SSF55073">
    <property type="entry name" value="Nucleotide cyclase"/>
    <property type="match status" value="1"/>
</dbReference>
<organism evidence="10 11">
    <name type="scientific">Legionella dresdenensis</name>
    <dbReference type="NCBI Taxonomy" id="450200"/>
    <lineage>
        <taxon>Bacteria</taxon>
        <taxon>Pseudomonadati</taxon>
        <taxon>Pseudomonadota</taxon>
        <taxon>Gammaproteobacteria</taxon>
        <taxon>Legionellales</taxon>
        <taxon>Legionellaceae</taxon>
        <taxon>Legionella</taxon>
    </lineage>
</organism>
<feature type="transmembrane region" description="Helical" evidence="7">
    <location>
        <begin position="110"/>
        <end position="133"/>
    </location>
</feature>
<dbReference type="CDD" id="cd01949">
    <property type="entry name" value="GGDEF"/>
    <property type="match status" value="1"/>
</dbReference>
<dbReference type="Proteomes" id="UP001595758">
    <property type="component" value="Unassembled WGS sequence"/>
</dbReference>
<dbReference type="InterPro" id="IPR050469">
    <property type="entry name" value="Diguanylate_Cyclase"/>
</dbReference>
<evidence type="ECO:0000313" key="10">
    <source>
        <dbReference type="EMBL" id="MFC3909927.1"/>
    </source>
</evidence>
<dbReference type="GO" id="GO:0052621">
    <property type="term" value="F:diguanylate cyclase activity"/>
    <property type="evidence" value="ECO:0007669"/>
    <property type="project" value="UniProtKB-EC"/>
</dbReference>
<name>A0ABV8CIK5_9GAMM</name>
<feature type="domain" description="GGDEF" evidence="9">
    <location>
        <begin position="830"/>
        <end position="961"/>
    </location>
</feature>
<feature type="domain" description="CHASE" evidence="8">
    <location>
        <begin position="302"/>
        <end position="391"/>
    </location>
</feature>
<feature type="transmembrane region" description="Helical" evidence="7">
    <location>
        <begin position="175"/>
        <end position="198"/>
    </location>
</feature>
<dbReference type="InterPro" id="IPR042240">
    <property type="entry name" value="CHASE_sf"/>
</dbReference>
<dbReference type="Pfam" id="PF03924">
    <property type="entry name" value="CHASE"/>
    <property type="match status" value="1"/>
</dbReference>
<dbReference type="InterPro" id="IPR029016">
    <property type="entry name" value="GAF-like_dom_sf"/>
</dbReference>
<dbReference type="EMBL" id="JBHSAB010000031">
    <property type="protein sequence ID" value="MFC3909927.1"/>
    <property type="molecule type" value="Genomic_DNA"/>
</dbReference>
<keyword evidence="10" id="KW-0808">Transferase</keyword>
<accession>A0ABV8CIK5</accession>
<dbReference type="PANTHER" id="PTHR45138:SF9">
    <property type="entry name" value="DIGUANYLATE CYCLASE DGCM-RELATED"/>
    <property type="match status" value="1"/>
</dbReference>
<keyword evidence="4 7" id="KW-1133">Transmembrane helix</keyword>
<dbReference type="InterPro" id="IPR003018">
    <property type="entry name" value="GAF"/>
</dbReference>
<dbReference type="Gene3D" id="3.30.450.20">
    <property type="entry name" value="PAS domain"/>
    <property type="match status" value="1"/>
</dbReference>
<feature type="transmembrane region" description="Helical" evidence="7">
    <location>
        <begin position="6"/>
        <end position="28"/>
    </location>
</feature>
<dbReference type="PROSITE" id="PS50887">
    <property type="entry name" value="GGDEF"/>
    <property type="match status" value="1"/>
</dbReference>
<dbReference type="Pfam" id="PF01590">
    <property type="entry name" value="GAF"/>
    <property type="match status" value="1"/>
</dbReference>
<evidence type="ECO:0000256" key="7">
    <source>
        <dbReference type="SAM" id="Phobius"/>
    </source>
</evidence>
<dbReference type="PROSITE" id="PS50839">
    <property type="entry name" value="CHASE"/>
    <property type="match status" value="1"/>
</dbReference>
<feature type="transmembrane region" description="Helical" evidence="7">
    <location>
        <begin position="48"/>
        <end position="65"/>
    </location>
</feature>
<reference evidence="11" key="1">
    <citation type="journal article" date="2019" name="Int. J. Syst. Evol. Microbiol.">
        <title>The Global Catalogue of Microorganisms (GCM) 10K type strain sequencing project: providing services to taxonomists for standard genome sequencing and annotation.</title>
        <authorList>
            <consortium name="The Broad Institute Genomics Platform"/>
            <consortium name="The Broad Institute Genome Sequencing Center for Infectious Disease"/>
            <person name="Wu L."/>
            <person name="Ma J."/>
        </authorList>
    </citation>
    <scope>NUCLEOTIDE SEQUENCE [LARGE SCALE GENOMIC DNA]</scope>
    <source>
        <strain evidence="11">CCUG 59858</strain>
    </source>
</reference>
<dbReference type="InterPro" id="IPR029787">
    <property type="entry name" value="Nucleotide_cyclase"/>
</dbReference>
<dbReference type="SMART" id="SM00267">
    <property type="entry name" value="GGDEF"/>
    <property type="match status" value="1"/>
</dbReference>
<evidence type="ECO:0000256" key="3">
    <source>
        <dbReference type="ARBA" id="ARBA00022692"/>
    </source>
</evidence>
<feature type="transmembrane region" description="Helical" evidence="7">
    <location>
        <begin position="204"/>
        <end position="225"/>
    </location>
</feature>
<comment type="catalytic activity">
    <reaction evidence="6">
        <text>2 GTP = 3',3'-c-di-GMP + 2 diphosphate</text>
        <dbReference type="Rhea" id="RHEA:24898"/>
        <dbReference type="ChEBI" id="CHEBI:33019"/>
        <dbReference type="ChEBI" id="CHEBI:37565"/>
        <dbReference type="ChEBI" id="CHEBI:58805"/>
        <dbReference type="EC" id="2.7.7.65"/>
    </reaction>
</comment>
<proteinExistence type="predicted"/>
<protein>
    <recommendedName>
        <fullName evidence="2">diguanylate cyclase</fullName>
        <ecNumber evidence="2">2.7.7.65</ecNumber>
    </recommendedName>
</protein>
<dbReference type="SMART" id="SM01079">
    <property type="entry name" value="CHASE"/>
    <property type="match status" value="1"/>
</dbReference>
<evidence type="ECO:0000256" key="4">
    <source>
        <dbReference type="ARBA" id="ARBA00022989"/>
    </source>
</evidence>
<keyword evidence="10" id="KW-0548">Nucleotidyltransferase</keyword>
<dbReference type="Gene3D" id="3.30.450.350">
    <property type="entry name" value="CHASE domain"/>
    <property type="match status" value="1"/>
</dbReference>
<dbReference type="NCBIfam" id="TIGR00254">
    <property type="entry name" value="GGDEF"/>
    <property type="match status" value="1"/>
</dbReference>
<feature type="transmembrane region" description="Helical" evidence="7">
    <location>
        <begin position="145"/>
        <end position="163"/>
    </location>
</feature>
<evidence type="ECO:0000256" key="2">
    <source>
        <dbReference type="ARBA" id="ARBA00012528"/>
    </source>
</evidence>
<dbReference type="RefSeq" id="WP_382344594.1">
    <property type="nucleotide sequence ID" value="NZ_JBHSAB010000031.1"/>
</dbReference>
<comment type="caution">
    <text evidence="10">The sequence shown here is derived from an EMBL/GenBank/DDBJ whole genome shotgun (WGS) entry which is preliminary data.</text>
</comment>
<dbReference type="InterPro" id="IPR006189">
    <property type="entry name" value="CHASE_dom"/>
</dbReference>
<evidence type="ECO:0000256" key="6">
    <source>
        <dbReference type="ARBA" id="ARBA00034247"/>
    </source>
</evidence>
<dbReference type="InterPro" id="IPR000160">
    <property type="entry name" value="GGDEF_dom"/>
</dbReference>
<gene>
    <name evidence="10" type="ORF">ACFORL_12690</name>
</gene>
<comment type="subcellular location">
    <subcellularLocation>
        <location evidence="1">Membrane</location>
    </subcellularLocation>
</comment>
<dbReference type="Pfam" id="PF00990">
    <property type="entry name" value="GGDEF"/>
    <property type="match status" value="1"/>
</dbReference>
<dbReference type="SUPFAM" id="SSF55785">
    <property type="entry name" value="PYP-like sensor domain (PAS domain)"/>
    <property type="match status" value="1"/>
</dbReference>
<dbReference type="InterPro" id="IPR035965">
    <property type="entry name" value="PAS-like_dom_sf"/>
</dbReference>
<evidence type="ECO:0000259" key="9">
    <source>
        <dbReference type="PROSITE" id="PS50887"/>
    </source>
</evidence>
<evidence type="ECO:0000313" key="11">
    <source>
        <dbReference type="Proteomes" id="UP001595758"/>
    </source>
</evidence>
<keyword evidence="3 7" id="KW-0812">Transmembrane</keyword>
<keyword evidence="11" id="KW-1185">Reference proteome</keyword>
<dbReference type="Gene3D" id="3.30.450.40">
    <property type="match status" value="1"/>
</dbReference>
<dbReference type="InterPro" id="IPR043128">
    <property type="entry name" value="Rev_trsase/Diguanyl_cyclase"/>
</dbReference>
<dbReference type="EC" id="2.7.7.65" evidence="2"/>
<dbReference type="PANTHER" id="PTHR45138">
    <property type="entry name" value="REGULATORY COMPONENTS OF SENSORY TRANSDUCTION SYSTEM"/>
    <property type="match status" value="1"/>
</dbReference>